<dbReference type="PANTHER" id="PTHR10285">
    <property type="entry name" value="URIDINE KINASE"/>
    <property type="match status" value="1"/>
</dbReference>
<accession>A0ABU9IY94</accession>
<dbReference type="SUPFAM" id="SSF52540">
    <property type="entry name" value="P-loop containing nucleoside triphosphate hydrolases"/>
    <property type="match status" value="1"/>
</dbReference>
<dbReference type="Pfam" id="PF03308">
    <property type="entry name" value="MeaB"/>
    <property type="match status" value="1"/>
</dbReference>
<keyword evidence="2" id="KW-1185">Reference proteome</keyword>
<protein>
    <submittedName>
        <fullName evidence="1">Kinase</fullName>
    </submittedName>
</protein>
<proteinExistence type="predicted"/>
<dbReference type="Gene3D" id="3.40.50.300">
    <property type="entry name" value="P-loop containing nucleotide triphosphate hydrolases"/>
    <property type="match status" value="1"/>
</dbReference>
<reference evidence="1 2" key="1">
    <citation type="submission" date="2024-04" db="EMBL/GenBank/DDBJ databases">
        <title>Draft genome sequence of Pseudoxanthomonas putridarboris WD12.</title>
        <authorList>
            <person name="Oh J."/>
        </authorList>
    </citation>
    <scope>NUCLEOTIDE SEQUENCE [LARGE SCALE GENOMIC DNA]</scope>
    <source>
        <strain evidence="1 2">WD12</strain>
    </source>
</reference>
<dbReference type="Proteomes" id="UP001459204">
    <property type="component" value="Unassembled WGS sequence"/>
</dbReference>
<dbReference type="EMBL" id="JBBWWT010000002">
    <property type="protein sequence ID" value="MEL1263629.1"/>
    <property type="molecule type" value="Genomic_DNA"/>
</dbReference>
<name>A0ABU9IY94_9GAMM</name>
<dbReference type="GO" id="GO:0016301">
    <property type="term" value="F:kinase activity"/>
    <property type="evidence" value="ECO:0007669"/>
    <property type="project" value="UniProtKB-KW"/>
</dbReference>
<keyword evidence="1" id="KW-0418">Kinase</keyword>
<organism evidence="1 2">
    <name type="scientific">Pseudoxanthomonas putridarboris</name>
    <dbReference type="NCBI Taxonomy" id="752605"/>
    <lineage>
        <taxon>Bacteria</taxon>
        <taxon>Pseudomonadati</taxon>
        <taxon>Pseudomonadota</taxon>
        <taxon>Gammaproteobacteria</taxon>
        <taxon>Lysobacterales</taxon>
        <taxon>Lysobacteraceae</taxon>
        <taxon>Pseudoxanthomonas</taxon>
    </lineage>
</organism>
<dbReference type="InterPro" id="IPR027417">
    <property type="entry name" value="P-loop_NTPase"/>
</dbReference>
<sequence>MRYCLSMTTLPHPLENEGFPHALATSALAAARALPGGTPVFGIAGLQGSGKSTLARQIAELGQSQGLRVAVLSIDDAYLTRAQRQRLAADVHPLLATRGPPGTHDVGLACAVLDALRAGESVRLPRFDKLADDRAPEREWDRVDERLDLVIFEGWCLQVPPQDEGELATPLNALERDEDPDARWRRWCNEALVRDYPALWARLDALWFLQPPGFDIVAAWRWQQERHLHARDPGRVAMDEAQVRRFIQFFERVSRQALRTLPAVADATIALDENRKPRAWPA</sequence>
<evidence type="ECO:0000313" key="1">
    <source>
        <dbReference type="EMBL" id="MEL1263629.1"/>
    </source>
</evidence>
<evidence type="ECO:0000313" key="2">
    <source>
        <dbReference type="Proteomes" id="UP001459204"/>
    </source>
</evidence>
<keyword evidence="1" id="KW-0808">Transferase</keyword>
<gene>
    <name evidence="1" type="ORF">AAD027_04465</name>
</gene>
<comment type="caution">
    <text evidence="1">The sequence shown here is derived from an EMBL/GenBank/DDBJ whole genome shotgun (WGS) entry which is preliminary data.</text>
</comment>